<dbReference type="Proteomes" id="UP000814140">
    <property type="component" value="Unassembled WGS sequence"/>
</dbReference>
<comment type="caution">
    <text evidence="1">The sequence shown here is derived from an EMBL/GenBank/DDBJ whole genome shotgun (WGS) entry which is preliminary data.</text>
</comment>
<gene>
    <name evidence="1" type="ORF">BV25DRAFT_1826141</name>
</gene>
<dbReference type="EMBL" id="MU277210">
    <property type="protein sequence ID" value="KAI0061857.1"/>
    <property type="molecule type" value="Genomic_DNA"/>
</dbReference>
<accession>A0ACB8T0G6</accession>
<evidence type="ECO:0000313" key="2">
    <source>
        <dbReference type="Proteomes" id="UP000814140"/>
    </source>
</evidence>
<name>A0ACB8T0G6_9AGAM</name>
<protein>
    <submittedName>
        <fullName evidence="1">Uncharacterized protein</fullName>
    </submittedName>
</protein>
<sequence>MMLSCPDPDGFWDGALRSRLVSSSGSVAGYDLSASSMTIEDLDREDSALQRVQSVLRFQRNSLLSVHRLPPEITALVFSFYVDETRRQLRSKHALGWIVITHVCRRWRQIALESAGLWQRVTFGIGDEWAEEMYRRSKGTILEVKTRSALTERQHNLVAKHLHRTKLLSLRAHPDSPPPSLLLSSDNPAPILETLEIEDPIRPEPAVLPLNRFGAFSPNLRHVTICTRAINLPWTSTLLTGLVTLKMRSTGHKDMATTPSPSLNQVLSALKRMKALESLELAGDLFPRSVSHAISKTAKLSRLVTLKLSGPMADCTSFLSHIEAPACTTFCLGLECSHASDEEIDDALSLLTSWATKHCAFASRALRLTTHEILDLWDLRMEAWRCDPGNLQPRVEMTDEEGDINVTFEWTADEEPDVPLSSLARMCFDAFTSPQLQQLVVDLDYWETEDWLDIMPEQPKLRRIMAGGQAADELVPALDPEAFDEGSLPVGTRVVLPLLTSLQL</sequence>
<reference evidence="1" key="2">
    <citation type="journal article" date="2022" name="New Phytol.">
        <title>Evolutionary transition to the ectomycorrhizal habit in the genomes of a hyperdiverse lineage of mushroom-forming fungi.</title>
        <authorList>
            <person name="Looney B."/>
            <person name="Miyauchi S."/>
            <person name="Morin E."/>
            <person name="Drula E."/>
            <person name="Courty P.E."/>
            <person name="Kohler A."/>
            <person name="Kuo A."/>
            <person name="LaButti K."/>
            <person name="Pangilinan J."/>
            <person name="Lipzen A."/>
            <person name="Riley R."/>
            <person name="Andreopoulos W."/>
            <person name="He G."/>
            <person name="Johnson J."/>
            <person name="Nolan M."/>
            <person name="Tritt A."/>
            <person name="Barry K.W."/>
            <person name="Grigoriev I.V."/>
            <person name="Nagy L.G."/>
            <person name="Hibbett D."/>
            <person name="Henrissat B."/>
            <person name="Matheny P.B."/>
            <person name="Labbe J."/>
            <person name="Martin F.M."/>
        </authorList>
    </citation>
    <scope>NUCLEOTIDE SEQUENCE</scope>
    <source>
        <strain evidence="1">HHB10654</strain>
    </source>
</reference>
<reference evidence="1" key="1">
    <citation type="submission" date="2021-03" db="EMBL/GenBank/DDBJ databases">
        <authorList>
            <consortium name="DOE Joint Genome Institute"/>
            <person name="Ahrendt S."/>
            <person name="Looney B.P."/>
            <person name="Miyauchi S."/>
            <person name="Morin E."/>
            <person name="Drula E."/>
            <person name="Courty P.E."/>
            <person name="Chicoki N."/>
            <person name="Fauchery L."/>
            <person name="Kohler A."/>
            <person name="Kuo A."/>
            <person name="Labutti K."/>
            <person name="Pangilinan J."/>
            <person name="Lipzen A."/>
            <person name="Riley R."/>
            <person name="Andreopoulos W."/>
            <person name="He G."/>
            <person name="Johnson J."/>
            <person name="Barry K.W."/>
            <person name="Grigoriev I.V."/>
            <person name="Nagy L."/>
            <person name="Hibbett D."/>
            <person name="Henrissat B."/>
            <person name="Matheny P.B."/>
            <person name="Labbe J."/>
            <person name="Martin F."/>
        </authorList>
    </citation>
    <scope>NUCLEOTIDE SEQUENCE</scope>
    <source>
        <strain evidence="1">HHB10654</strain>
    </source>
</reference>
<evidence type="ECO:0000313" key="1">
    <source>
        <dbReference type="EMBL" id="KAI0061857.1"/>
    </source>
</evidence>
<organism evidence="1 2">
    <name type="scientific">Artomyces pyxidatus</name>
    <dbReference type="NCBI Taxonomy" id="48021"/>
    <lineage>
        <taxon>Eukaryota</taxon>
        <taxon>Fungi</taxon>
        <taxon>Dikarya</taxon>
        <taxon>Basidiomycota</taxon>
        <taxon>Agaricomycotina</taxon>
        <taxon>Agaricomycetes</taxon>
        <taxon>Russulales</taxon>
        <taxon>Auriscalpiaceae</taxon>
        <taxon>Artomyces</taxon>
    </lineage>
</organism>
<proteinExistence type="predicted"/>
<keyword evidence="2" id="KW-1185">Reference proteome</keyword>